<feature type="domain" description="HTH myb-type" evidence="7">
    <location>
        <begin position="1"/>
        <end position="48"/>
    </location>
</feature>
<evidence type="ECO:0000256" key="5">
    <source>
        <dbReference type="ARBA" id="ARBA00023242"/>
    </source>
</evidence>
<keyword evidence="2" id="KW-0805">Transcription regulation</keyword>
<dbReference type="OrthoDB" id="2143914at2759"/>
<accession>A0A836CHW8</accession>
<dbReference type="FunFam" id="1.10.10.60:FF:000010">
    <property type="entry name" value="Transcriptional activator Myb isoform A"/>
    <property type="match status" value="1"/>
</dbReference>
<keyword evidence="3 8" id="KW-0238">DNA-binding</keyword>
<feature type="non-terminal residue" evidence="8">
    <location>
        <position position="98"/>
    </location>
</feature>
<protein>
    <submittedName>
        <fullName evidence="8">Homeodomain-like protein</fullName>
    </submittedName>
</protein>
<dbReference type="InterPro" id="IPR017930">
    <property type="entry name" value="Myb_dom"/>
</dbReference>
<dbReference type="Pfam" id="PF13921">
    <property type="entry name" value="Myb_DNA-bind_6"/>
    <property type="match status" value="1"/>
</dbReference>
<dbReference type="GO" id="GO:0042796">
    <property type="term" value="P:snRNA transcription by RNA polymerase III"/>
    <property type="evidence" value="ECO:0007669"/>
    <property type="project" value="TreeGrafter"/>
</dbReference>
<dbReference type="EMBL" id="JAFCMP010000109">
    <property type="protein sequence ID" value="KAG5186612.1"/>
    <property type="molecule type" value="Genomic_DNA"/>
</dbReference>
<dbReference type="Proteomes" id="UP000664859">
    <property type="component" value="Unassembled WGS sequence"/>
</dbReference>
<dbReference type="SMART" id="SM00717">
    <property type="entry name" value="SANT"/>
    <property type="match status" value="2"/>
</dbReference>
<evidence type="ECO:0000313" key="9">
    <source>
        <dbReference type="Proteomes" id="UP000664859"/>
    </source>
</evidence>
<dbReference type="InterPro" id="IPR051575">
    <property type="entry name" value="Myb-like_DNA-bd"/>
</dbReference>
<dbReference type="PANTHER" id="PTHR46621:SF1">
    <property type="entry name" value="SNRNA-ACTIVATING PROTEIN COMPLEX SUBUNIT 4"/>
    <property type="match status" value="1"/>
</dbReference>
<keyword evidence="4" id="KW-0804">Transcription</keyword>
<dbReference type="SUPFAM" id="SSF46689">
    <property type="entry name" value="Homeodomain-like"/>
    <property type="match status" value="1"/>
</dbReference>
<keyword evidence="9" id="KW-1185">Reference proteome</keyword>
<dbReference type="PROSITE" id="PS51294">
    <property type="entry name" value="HTH_MYB"/>
    <property type="match status" value="2"/>
</dbReference>
<dbReference type="AlphaFoldDB" id="A0A836CHW8"/>
<dbReference type="GO" id="GO:0019185">
    <property type="term" value="C:snRNA-activating protein complex"/>
    <property type="evidence" value="ECO:0007669"/>
    <property type="project" value="TreeGrafter"/>
</dbReference>
<dbReference type="PANTHER" id="PTHR46621">
    <property type="entry name" value="SNRNA-ACTIVATING PROTEIN COMPLEX SUBUNIT 4"/>
    <property type="match status" value="1"/>
</dbReference>
<proteinExistence type="predicted"/>
<dbReference type="Gene3D" id="1.10.10.60">
    <property type="entry name" value="Homeodomain-like"/>
    <property type="match status" value="2"/>
</dbReference>
<comment type="caution">
    <text evidence="8">The sequence shown here is derived from an EMBL/GenBank/DDBJ whole genome shotgun (WGS) entry which is preliminary data.</text>
</comment>
<keyword evidence="5" id="KW-0539">Nucleus</keyword>
<organism evidence="8 9">
    <name type="scientific">Tribonema minus</name>
    <dbReference type="NCBI Taxonomy" id="303371"/>
    <lineage>
        <taxon>Eukaryota</taxon>
        <taxon>Sar</taxon>
        <taxon>Stramenopiles</taxon>
        <taxon>Ochrophyta</taxon>
        <taxon>PX clade</taxon>
        <taxon>Xanthophyceae</taxon>
        <taxon>Tribonematales</taxon>
        <taxon>Tribonemataceae</taxon>
        <taxon>Tribonema</taxon>
    </lineage>
</organism>
<dbReference type="GO" id="GO:0000978">
    <property type="term" value="F:RNA polymerase II cis-regulatory region sequence-specific DNA binding"/>
    <property type="evidence" value="ECO:0007669"/>
    <property type="project" value="TreeGrafter"/>
</dbReference>
<name>A0A836CHW8_9STRA</name>
<keyword evidence="8" id="KW-0371">Homeobox</keyword>
<feature type="domain" description="Myb-like" evidence="6">
    <location>
        <begin position="45"/>
        <end position="96"/>
    </location>
</feature>
<sequence>WTAEEDERLRHVVALRGESQWKRIAAEVGTRNHVQCLQRWKKVLRPGLKKGNWTDAEDELLARLVEAGNFKNWGVVAAQLAGRTSKQCRERWQHHLNP</sequence>
<evidence type="ECO:0000256" key="4">
    <source>
        <dbReference type="ARBA" id="ARBA00023163"/>
    </source>
</evidence>
<feature type="non-terminal residue" evidence="8">
    <location>
        <position position="1"/>
    </location>
</feature>
<reference evidence="8" key="1">
    <citation type="submission" date="2021-02" db="EMBL/GenBank/DDBJ databases">
        <title>First Annotated Genome of the Yellow-green Alga Tribonema minus.</title>
        <authorList>
            <person name="Mahan K.M."/>
        </authorList>
    </citation>
    <scope>NUCLEOTIDE SEQUENCE</scope>
    <source>
        <strain evidence="8">UTEX B ZZ1240</strain>
    </source>
</reference>
<dbReference type="InterPro" id="IPR001005">
    <property type="entry name" value="SANT/Myb"/>
</dbReference>
<dbReference type="CDD" id="cd00167">
    <property type="entry name" value="SANT"/>
    <property type="match status" value="2"/>
</dbReference>
<evidence type="ECO:0000256" key="2">
    <source>
        <dbReference type="ARBA" id="ARBA00023015"/>
    </source>
</evidence>
<dbReference type="GO" id="GO:0001006">
    <property type="term" value="F:RNA polymerase III type 3 promoter sequence-specific DNA binding"/>
    <property type="evidence" value="ECO:0007669"/>
    <property type="project" value="TreeGrafter"/>
</dbReference>
<dbReference type="GO" id="GO:0042795">
    <property type="term" value="P:snRNA transcription by RNA polymerase II"/>
    <property type="evidence" value="ECO:0007669"/>
    <property type="project" value="TreeGrafter"/>
</dbReference>
<feature type="domain" description="Myb-like" evidence="6">
    <location>
        <begin position="1"/>
        <end position="44"/>
    </location>
</feature>
<evidence type="ECO:0000256" key="1">
    <source>
        <dbReference type="ARBA" id="ARBA00022737"/>
    </source>
</evidence>
<feature type="domain" description="HTH myb-type" evidence="7">
    <location>
        <begin position="49"/>
        <end position="98"/>
    </location>
</feature>
<evidence type="ECO:0000259" key="6">
    <source>
        <dbReference type="PROSITE" id="PS50090"/>
    </source>
</evidence>
<dbReference type="InterPro" id="IPR009057">
    <property type="entry name" value="Homeodomain-like_sf"/>
</dbReference>
<evidence type="ECO:0000256" key="3">
    <source>
        <dbReference type="ARBA" id="ARBA00023125"/>
    </source>
</evidence>
<gene>
    <name evidence="8" type="ORF">JKP88DRAFT_147039</name>
</gene>
<evidence type="ECO:0000259" key="7">
    <source>
        <dbReference type="PROSITE" id="PS51294"/>
    </source>
</evidence>
<dbReference type="PROSITE" id="PS50090">
    <property type="entry name" value="MYB_LIKE"/>
    <property type="match status" value="2"/>
</dbReference>
<evidence type="ECO:0000313" key="8">
    <source>
        <dbReference type="EMBL" id="KAG5186612.1"/>
    </source>
</evidence>
<keyword evidence="1" id="KW-0677">Repeat</keyword>